<comment type="similarity">
    <text evidence="2 10">Belongs to the ketopantoate reductase family.</text>
</comment>
<keyword evidence="7 10" id="KW-0560">Oxidoreductase</keyword>
<dbReference type="RefSeq" id="WP_343846386.1">
    <property type="nucleotide sequence ID" value="NZ_BAAAEI010000021.1"/>
</dbReference>
<evidence type="ECO:0000259" key="11">
    <source>
        <dbReference type="Pfam" id="PF02558"/>
    </source>
</evidence>
<dbReference type="InterPro" id="IPR008927">
    <property type="entry name" value="6-PGluconate_DH-like_C_sf"/>
</dbReference>
<dbReference type="SUPFAM" id="SSF48179">
    <property type="entry name" value="6-phosphogluconate dehydrogenase C-terminal domain-like"/>
    <property type="match status" value="1"/>
</dbReference>
<dbReference type="EC" id="1.1.1.169" evidence="3 10"/>
<dbReference type="InterPro" id="IPR013328">
    <property type="entry name" value="6PGD_dom2"/>
</dbReference>
<evidence type="ECO:0000256" key="5">
    <source>
        <dbReference type="ARBA" id="ARBA00022655"/>
    </source>
</evidence>
<dbReference type="Proteomes" id="UP001501757">
    <property type="component" value="Unassembled WGS sequence"/>
</dbReference>
<evidence type="ECO:0000256" key="10">
    <source>
        <dbReference type="RuleBase" id="RU362068"/>
    </source>
</evidence>
<dbReference type="Pfam" id="PF02558">
    <property type="entry name" value="ApbA"/>
    <property type="match status" value="1"/>
</dbReference>
<organism evidence="13 14">
    <name type="scientific">Bowmanella denitrificans</name>
    <dbReference type="NCBI Taxonomy" id="366582"/>
    <lineage>
        <taxon>Bacteria</taxon>
        <taxon>Pseudomonadati</taxon>
        <taxon>Pseudomonadota</taxon>
        <taxon>Gammaproteobacteria</taxon>
        <taxon>Alteromonadales</taxon>
        <taxon>Alteromonadaceae</taxon>
        <taxon>Bowmanella</taxon>
    </lineage>
</organism>
<feature type="domain" description="Ketopantoate reductase N-terminal" evidence="11">
    <location>
        <begin position="3"/>
        <end position="139"/>
    </location>
</feature>
<dbReference type="InterPro" id="IPR013752">
    <property type="entry name" value="KPA_reductase"/>
</dbReference>
<evidence type="ECO:0000256" key="1">
    <source>
        <dbReference type="ARBA" id="ARBA00004994"/>
    </source>
</evidence>
<dbReference type="EMBL" id="BAAAEI010000021">
    <property type="protein sequence ID" value="GAA0366141.1"/>
    <property type="molecule type" value="Genomic_DNA"/>
</dbReference>
<evidence type="ECO:0000313" key="13">
    <source>
        <dbReference type="EMBL" id="GAA0366141.1"/>
    </source>
</evidence>
<dbReference type="InterPro" id="IPR050838">
    <property type="entry name" value="Ketopantoate_reductase"/>
</dbReference>
<name>A0ABN0XKJ8_9ALTE</name>
<proteinExistence type="inferred from homology"/>
<dbReference type="Gene3D" id="3.40.50.720">
    <property type="entry name" value="NAD(P)-binding Rossmann-like Domain"/>
    <property type="match status" value="1"/>
</dbReference>
<dbReference type="InterPro" id="IPR003710">
    <property type="entry name" value="ApbA"/>
</dbReference>
<reference evidence="13 14" key="1">
    <citation type="journal article" date="2019" name="Int. J. Syst. Evol. Microbiol.">
        <title>The Global Catalogue of Microorganisms (GCM) 10K type strain sequencing project: providing services to taxonomists for standard genome sequencing and annotation.</title>
        <authorList>
            <consortium name="The Broad Institute Genomics Platform"/>
            <consortium name="The Broad Institute Genome Sequencing Center for Infectious Disease"/>
            <person name="Wu L."/>
            <person name="Ma J."/>
        </authorList>
    </citation>
    <scope>NUCLEOTIDE SEQUENCE [LARGE SCALE GENOMIC DNA]</scope>
    <source>
        <strain evidence="13 14">JCM 13378</strain>
    </source>
</reference>
<dbReference type="NCBIfam" id="TIGR00745">
    <property type="entry name" value="apbA_panE"/>
    <property type="match status" value="1"/>
</dbReference>
<comment type="catalytic activity">
    <reaction evidence="9 10">
        <text>(R)-pantoate + NADP(+) = 2-dehydropantoate + NADPH + H(+)</text>
        <dbReference type="Rhea" id="RHEA:16233"/>
        <dbReference type="ChEBI" id="CHEBI:11561"/>
        <dbReference type="ChEBI" id="CHEBI:15378"/>
        <dbReference type="ChEBI" id="CHEBI:15980"/>
        <dbReference type="ChEBI" id="CHEBI:57783"/>
        <dbReference type="ChEBI" id="CHEBI:58349"/>
        <dbReference type="EC" id="1.1.1.169"/>
    </reaction>
</comment>
<keyword evidence="6 10" id="KW-0521">NADP</keyword>
<evidence type="ECO:0000313" key="14">
    <source>
        <dbReference type="Proteomes" id="UP001501757"/>
    </source>
</evidence>
<protein>
    <recommendedName>
        <fullName evidence="4 10">2-dehydropantoate 2-reductase</fullName>
        <ecNumber evidence="3 10">1.1.1.169</ecNumber>
    </recommendedName>
    <alternativeName>
        <fullName evidence="8 10">Ketopantoate reductase</fullName>
    </alternativeName>
</protein>
<dbReference type="InterPro" id="IPR013332">
    <property type="entry name" value="KPR_N"/>
</dbReference>
<sequence>MKVVILGQGAIGSLLAARCQWSGVDYAVIGRDTKLQAIHFQSIDGRLDTFTPPSISQEQLRGSELLILPLKAYQILPALKSLKPSLSSQPLILLHNGLGTEHECRALLPAHPVALAITRLAALKQGIRVQETGRGQTDLSWVQKPDSDTMMQVQQLITNLLPPSEWHRDLRPLQWAKLAINAVINPLTALHNIRNGELASAEFQVQIQALNQETAKLMQNLGIPGSDDLNNKVAEVINATAANFSSMHQDFTHGRQTEVDYINGFLVRSAAQRGMSLPQHQALWQAIKHGRPAN</sequence>
<dbReference type="SUPFAM" id="SSF51735">
    <property type="entry name" value="NAD(P)-binding Rossmann-fold domains"/>
    <property type="match status" value="1"/>
</dbReference>
<dbReference type="InterPro" id="IPR036291">
    <property type="entry name" value="NAD(P)-bd_dom_sf"/>
</dbReference>
<gene>
    <name evidence="13" type="ORF">GCM10009092_33110</name>
</gene>
<evidence type="ECO:0000256" key="3">
    <source>
        <dbReference type="ARBA" id="ARBA00013014"/>
    </source>
</evidence>
<dbReference type="PANTHER" id="PTHR43765">
    <property type="entry name" value="2-DEHYDROPANTOATE 2-REDUCTASE-RELATED"/>
    <property type="match status" value="1"/>
</dbReference>
<comment type="caution">
    <text evidence="13">The sequence shown here is derived from an EMBL/GenBank/DDBJ whole genome shotgun (WGS) entry which is preliminary data.</text>
</comment>
<evidence type="ECO:0000256" key="9">
    <source>
        <dbReference type="ARBA" id="ARBA00048793"/>
    </source>
</evidence>
<comment type="function">
    <text evidence="10">Catalyzes the NADPH-dependent reduction of ketopantoate into pantoic acid.</text>
</comment>
<evidence type="ECO:0000256" key="8">
    <source>
        <dbReference type="ARBA" id="ARBA00032024"/>
    </source>
</evidence>
<dbReference type="Pfam" id="PF08546">
    <property type="entry name" value="ApbA_C"/>
    <property type="match status" value="1"/>
</dbReference>
<dbReference type="Gene3D" id="1.10.1040.10">
    <property type="entry name" value="N-(1-d-carboxylethyl)-l-norvaline Dehydrogenase, domain 2"/>
    <property type="match status" value="1"/>
</dbReference>
<dbReference type="PANTHER" id="PTHR43765:SF2">
    <property type="entry name" value="2-DEHYDROPANTOATE 2-REDUCTASE"/>
    <property type="match status" value="1"/>
</dbReference>
<feature type="domain" description="Ketopantoate reductase C-terminal" evidence="12">
    <location>
        <begin position="169"/>
        <end position="289"/>
    </location>
</feature>
<keyword evidence="5 10" id="KW-0566">Pantothenate biosynthesis</keyword>
<keyword evidence="14" id="KW-1185">Reference proteome</keyword>
<comment type="pathway">
    <text evidence="1 10">Cofactor biosynthesis; (R)-pantothenate biosynthesis; (R)-pantoate from 3-methyl-2-oxobutanoate: step 2/2.</text>
</comment>
<evidence type="ECO:0000256" key="2">
    <source>
        <dbReference type="ARBA" id="ARBA00007870"/>
    </source>
</evidence>
<evidence type="ECO:0000256" key="4">
    <source>
        <dbReference type="ARBA" id="ARBA00019465"/>
    </source>
</evidence>
<evidence type="ECO:0000259" key="12">
    <source>
        <dbReference type="Pfam" id="PF08546"/>
    </source>
</evidence>
<evidence type="ECO:0000256" key="7">
    <source>
        <dbReference type="ARBA" id="ARBA00023002"/>
    </source>
</evidence>
<accession>A0ABN0XKJ8</accession>
<evidence type="ECO:0000256" key="6">
    <source>
        <dbReference type="ARBA" id="ARBA00022857"/>
    </source>
</evidence>